<accession>A0A6M2DJP6</accession>
<evidence type="ECO:0000256" key="1">
    <source>
        <dbReference type="SAM" id="Phobius"/>
    </source>
</evidence>
<feature type="transmembrane region" description="Helical" evidence="1">
    <location>
        <begin position="20"/>
        <end position="39"/>
    </location>
</feature>
<keyword evidence="1" id="KW-0812">Transmembrane</keyword>
<evidence type="ECO:0000313" key="2">
    <source>
        <dbReference type="EMBL" id="NOV46134.1"/>
    </source>
</evidence>
<reference evidence="2" key="1">
    <citation type="submission" date="2020-03" db="EMBL/GenBank/DDBJ databases">
        <title>Transcriptomic Profiling of the Digestive Tract of the Rat Flea, Xenopsylla cheopis, Following Blood Feeding and Infection with Yersinia pestis.</title>
        <authorList>
            <person name="Bland D.M."/>
            <person name="Martens C.A."/>
            <person name="Virtaneva K."/>
            <person name="Kanakabandi K."/>
            <person name="Long D."/>
            <person name="Rosenke R."/>
            <person name="Saturday G.A."/>
            <person name="Hoyt F.H."/>
            <person name="Bruno D.P."/>
            <person name="Ribeiro J.M.C."/>
            <person name="Hinnebusch J."/>
        </authorList>
    </citation>
    <scope>NUCLEOTIDE SEQUENCE</scope>
</reference>
<keyword evidence="1" id="KW-1133">Transmembrane helix</keyword>
<sequence>MLYKKPKSNAVGLVKKGAIAVIIAETLAFGLTYAFYYRLNRNRDFRFYMHQNHPWVLDKFYSIGEYMSKDYAGRQLDLEFWSREQNTK</sequence>
<proteinExistence type="predicted"/>
<dbReference type="AlphaFoldDB" id="A0A6M2DJP6"/>
<keyword evidence="1" id="KW-0472">Membrane</keyword>
<name>A0A6M2DJP6_XENCH</name>
<dbReference type="EMBL" id="GIIL01002408">
    <property type="protein sequence ID" value="NOV46134.1"/>
    <property type="molecule type" value="Transcribed_RNA"/>
</dbReference>
<organism evidence="2">
    <name type="scientific">Xenopsylla cheopis</name>
    <name type="common">Oriental rat flea</name>
    <name type="synonym">Pulex cheopis</name>
    <dbReference type="NCBI Taxonomy" id="163159"/>
    <lineage>
        <taxon>Eukaryota</taxon>
        <taxon>Metazoa</taxon>
        <taxon>Ecdysozoa</taxon>
        <taxon>Arthropoda</taxon>
        <taxon>Hexapoda</taxon>
        <taxon>Insecta</taxon>
        <taxon>Pterygota</taxon>
        <taxon>Neoptera</taxon>
        <taxon>Endopterygota</taxon>
        <taxon>Siphonaptera</taxon>
        <taxon>Pulicidae</taxon>
        <taxon>Xenopsyllinae</taxon>
        <taxon>Xenopsylla</taxon>
    </lineage>
</organism>
<protein>
    <submittedName>
        <fullName evidence="2">Uncharacterized protein</fullName>
    </submittedName>
</protein>